<dbReference type="Proteomes" id="UP000182836">
    <property type="component" value="Unassembled WGS sequence"/>
</dbReference>
<dbReference type="EMBL" id="LGUG01000012">
    <property type="protein sequence ID" value="KON90485.1"/>
    <property type="molecule type" value="Genomic_DNA"/>
</dbReference>
<dbReference type="EMBL" id="FNED01000028">
    <property type="protein sequence ID" value="SDJ78499.1"/>
    <property type="molecule type" value="Genomic_DNA"/>
</dbReference>
<protein>
    <submittedName>
        <fullName evidence="1">Uncharacterized protein</fullName>
    </submittedName>
</protein>
<dbReference type="STRING" id="47500.AF333_28795"/>
<evidence type="ECO:0000313" key="1">
    <source>
        <dbReference type="EMBL" id="KON90485.1"/>
    </source>
</evidence>
<proteinExistence type="predicted"/>
<keyword evidence="3" id="KW-1185">Reference proteome</keyword>
<gene>
    <name evidence="1" type="ORF">AF333_28795</name>
    <name evidence="2" type="ORF">SAMN04487909_12875</name>
</gene>
<reference evidence="2 4" key="2">
    <citation type="submission" date="2016-10" db="EMBL/GenBank/DDBJ databases">
        <authorList>
            <person name="de Groot N.N."/>
        </authorList>
    </citation>
    <scope>NUCLEOTIDE SEQUENCE [LARGE SCALE GENOMIC DNA]</scope>
    <source>
        <strain evidence="2 4">DSM 2895</strain>
    </source>
</reference>
<evidence type="ECO:0000313" key="4">
    <source>
        <dbReference type="Proteomes" id="UP000182836"/>
    </source>
</evidence>
<name>A0A0D1WNP8_ANEMI</name>
<dbReference type="PATRIC" id="fig|47500.8.peg.5224"/>
<dbReference type="GeneID" id="42309132"/>
<sequence>MSQKTNQGWIKRFKVGKRTVKVERRADDAPMGRFGGGWEYCFGIQMGKKKWRGTIYLMLWRFEVRIDKRRG</sequence>
<dbReference type="AlphaFoldDB" id="A0A0D1WNP8"/>
<organism evidence="1 3">
    <name type="scientific">Aneurinibacillus migulanus</name>
    <name type="common">Bacillus migulanus</name>
    <dbReference type="NCBI Taxonomy" id="47500"/>
    <lineage>
        <taxon>Bacteria</taxon>
        <taxon>Bacillati</taxon>
        <taxon>Bacillota</taxon>
        <taxon>Bacilli</taxon>
        <taxon>Bacillales</taxon>
        <taxon>Paenibacillaceae</taxon>
        <taxon>Aneurinibacillus group</taxon>
        <taxon>Aneurinibacillus</taxon>
    </lineage>
</organism>
<accession>A0A0D1WNP8</accession>
<evidence type="ECO:0000313" key="3">
    <source>
        <dbReference type="Proteomes" id="UP000037269"/>
    </source>
</evidence>
<evidence type="ECO:0000313" key="2">
    <source>
        <dbReference type="EMBL" id="SDJ78499.1"/>
    </source>
</evidence>
<dbReference type="RefSeq" id="WP_043063265.1">
    <property type="nucleotide sequence ID" value="NZ_BJOA01000092.1"/>
</dbReference>
<dbReference type="Proteomes" id="UP000037269">
    <property type="component" value="Unassembled WGS sequence"/>
</dbReference>
<reference evidence="1 3" key="1">
    <citation type="submission" date="2015-07" db="EMBL/GenBank/DDBJ databases">
        <title>Fjat-14205 dsm 2895.</title>
        <authorList>
            <person name="Liu B."/>
            <person name="Wang J."/>
            <person name="Zhu Y."/>
            <person name="Liu G."/>
            <person name="Chen Q."/>
            <person name="Chen Z."/>
            <person name="Lan J."/>
            <person name="Che J."/>
            <person name="Ge C."/>
            <person name="Shi H."/>
            <person name="Pan Z."/>
            <person name="Liu X."/>
        </authorList>
    </citation>
    <scope>NUCLEOTIDE SEQUENCE [LARGE SCALE GENOMIC DNA]</scope>
    <source>
        <strain evidence="1 3">DSM 2895</strain>
    </source>
</reference>